<accession>A0A6A6LMV7</accession>
<evidence type="ECO:0000313" key="8">
    <source>
        <dbReference type="Proteomes" id="UP000467840"/>
    </source>
</evidence>
<dbReference type="EMBL" id="JAAGAX010000010">
    <property type="protein sequence ID" value="KAF2301463.1"/>
    <property type="molecule type" value="Genomic_DNA"/>
</dbReference>
<dbReference type="PANTHER" id="PTHR48040">
    <property type="entry name" value="PLEIOTROPIC DRUG RESISTANCE PROTEIN 1-LIKE ISOFORM X1"/>
    <property type="match status" value="1"/>
</dbReference>
<comment type="caution">
    <text evidence="7">The sequence shown here is derived from an EMBL/GenBank/DDBJ whole genome shotgun (WGS) entry which is preliminary data.</text>
</comment>
<evidence type="ECO:0000256" key="2">
    <source>
        <dbReference type="ARBA" id="ARBA00022692"/>
    </source>
</evidence>
<reference evidence="7 8" key="1">
    <citation type="journal article" date="2020" name="Mol. Plant">
        <title>The Chromosome-Based Rubber Tree Genome Provides New Insights into Spurge Genome Evolution and Rubber Biosynthesis.</title>
        <authorList>
            <person name="Liu J."/>
            <person name="Shi C."/>
            <person name="Shi C.C."/>
            <person name="Li W."/>
            <person name="Zhang Q.J."/>
            <person name="Zhang Y."/>
            <person name="Li K."/>
            <person name="Lu H.F."/>
            <person name="Shi C."/>
            <person name="Zhu S.T."/>
            <person name="Xiao Z.Y."/>
            <person name="Nan H."/>
            <person name="Yue Y."/>
            <person name="Zhu X.G."/>
            <person name="Wu Y."/>
            <person name="Hong X.N."/>
            <person name="Fan G.Y."/>
            <person name="Tong Y."/>
            <person name="Zhang D."/>
            <person name="Mao C.L."/>
            <person name="Liu Y.L."/>
            <person name="Hao S.J."/>
            <person name="Liu W.Q."/>
            <person name="Lv M.Q."/>
            <person name="Zhang H.B."/>
            <person name="Liu Y."/>
            <person name="Hu-Tang G.R."/>
            <person name="Wang J.P."/>
            <person name="Wang J.H."/>
            <person name="Sun Y.H."/>
            <person name="Ni S.B."/>
            <person name="Chen W.B."/>
            <person name="Zhang X.C."/>
            <person name="Jiao Y.N."/>
            <person name="Eichler E.E."/>
            <person name="Li G.H."/>
            <person name="Liu X."/>
            <person name="Gao L.Z."/>
        </authorList>
    </citation>
    <scope>NUCLEOTIDE SEQUENCE [LARGE SCALE GENOMIC DNA]</scope>
    <source>
        <strain evidence="8">cv. GT1</strain>
        <tissue evidence="7">Leaf</tissue>
    </source>
</reference>
<dbReference type="Proteomes" id="UP000467840">
    <property type="component" value="Chromosome 4"/>
</dbReference>
<feature type="transmembrane region" description="Helical" evidence="5">
    <location>
        <begin position="105"/>
        <end position="126"/>
    </location>
</feature>
<feature type="domain" description="ABC-2 type transporter transmembrane" evidence="6">
    <location>
        <begin position="1"/>
        <end position="112"/>
    </location>
</feature>
<evidence type="ECO:0000313" key="7">
    <source>
        <dbReference type="EMBL" id="KAF2301463.1"/>
    </source>
</evidence>
<organism evidence="7 8">
    <name type="scientific">Hevea brasiliensis</name>
    <name type="common">Para rubber tree</name>
    <name type="synonym">Siphonia brasiliensis</name>
    <dbReference type="NCBI Taxonomy" id="3981"/>
    <lineage>
        <taxon>Eukaryota</taxon>
        <taxon>Viridiplantae</taxon>
        <taxon>Streptophyta</taxon>
        <taxon>Embryophyta</taxon>
        <taxon>Tracheophyta</taxon>
        <taxon>Spermatophyta</taxon>
        <taxon>Magnoliopsida</taxon>
        <taxon>eudicotyledons</taxon>
        <taxon>Gunneridae</taxon>
        <taxon>Pentapetalae</taxon>
        <taxon>rosids</taxon>
        <taxon>fabids</taxon>
        <taxon>Malpighiales</taxon>
        <taxon>Euphorbiaceae</taxon>
        <taxon>Crotonoideae</taxon>
        <taxon>Micrandreae</taxon>
        <taxon>Hevea</taxon>
    </lineage>
</organism>
<dbReference type="GO" id="GO:0016020">
    <property type="term" value="C:membrane"/>
    <property type="evidence" value="ECO:0007669"/>
    <property type="project" value="UniProtKB-SubCell"/>
</dbReference>
<dbReference type="GO" id="GO:0140359">
    <property type="term" value="F:ABC-type transporter activity"/>
    <property type="evidence" value="ECO:0007669"/>
    <property type="project" value="InterPro"/>
</dbReference>
<gene>
    <name evidence="7" type="ORF">GH714_024777</name>
</gene>
<feature type="transmembrane region" description="Helical" evidence="5">
    <location>
        <begin position="160"/>
        <end position="183"/>
    </location>
</feature>
<dbReference type="InterPro" id="IPR013525">
    <property type="entry name" value="ABC2_TM"/>
</dbReference>
<keyword evidence="4 5" id="KW-0472">Membrane</keyword>
<keyword evidence="2 5" id="KW-0812">Transmembrane</keyword>
<name>A0A6A6LMV7_HEVBR</name>
<evidence type="ECO:0000256" key="4">
    <source>
        <dbReference type="ARBA" id="ARBA00023136"/>
    </source>
</evidence>
<keyword evidence="3 5" id="KW-1133">Transmembrane helix</keyword>
<dbReference type="Pfam" id="PF01061">
    <property type="entry name" value="ABC2_membrane"/>
    <property type="match status" value="1"/>
</dbReference>
<keyword evidence="8" id="KW-1185">Reference proteome</keyword>
<evidence type="ECO:0000256" key="3">
    <source>
        <dbReference type="ARBA" id="ARBA00022989"/>
    </source>
</evidence>
<sequence length="203" mass="22872">MALMFGTMFWDLGSKKSKEQDIFNSAGLIYATVLFLGIQNASTVQPAVAVERTVFYRERAAGMHSALPYAHAQILVEIPYIFAQTVVYALITCAMIGFEWTAAKFFRGCLCVEMLLSGCPVSWTLYRLIASQFADIKDTLEGGQTVEQFVRDYYGTKHDFLGVVAAVIHGFTFLFAFTFAVFIRPFNFQTRLEGQKKYYASFS</sequence>
<feature type="transmembrane region" description="Helical" evidence="5">
    <location>
        <begin position="78"/>
        <end position="98"/>
    </location>
</feature>
<dbReference type="AlphaFoldDB" id="A0A6A6LMV7"/>
<proteinExistence type="predicted"/>
<evidence type="ECO:0000259" key="6">
    <source>
        <dbReference type="Pfam" id="PF01061"/>
    </source>
</evidence>
<evidence type="ECO:0000256" key="5">
    <source>
        <dbReference type="SAM" id="Phobius"/>
    </source>
</evidence>
<dbReference type="PANTHER" id="PTHR48040:SF20">
    <property type="entry name" value="PLEIOTROPIC DRUG RESISTANCE PROTEIN 1"/>
    <property type="match status" value="1"/>
</dbReference>
<comment type="subcellular location">
    <subcellularLocation>
        <location evidence="1">Membrane</location>
        <topology evidence="1">Multi-pass membrane protein</topology>
    </subcellularLocation>
</comment>
<evidence type="ECO:0000256" key="1">
    <source>
        <dbReference type="ARBA" id="ARBA00004141"/>
    </source>
</evidence>
<protein>
    <recommendedName>
        <fullName evidence="6">ABC-2 type transporter transmembrane domain-containing protein</fullName>
    </recommendedName>
</protein>